<organism evidence="2 3">
    <name type="scientific">Anopheles culicifacies</name>
    <dbReference type="NCBI Taxonomy" id="139723"/>
    <lineage>
        <taxon>Eukaryota</taxon>
        <taxon>Metazoa</taxon>
        <taxon>Ecdysozoa</taxon>
        <taxon>Arthropoda</taxon>
        <taxon>Hexapoda</taxon>
        <taxon>Insecta</taxon>
        <taxon>Pterygota</taxon>
        <taxon>Neoptera</taxon>
        <taxon>Endopterygota</taxon>
        <taxon>Diptera</taxon>
        <taxon>Nematocera</taxon>
        <taxon>Culicoidea</taxon>
        <taxon>Culicidae</taxon>
        <taxon>Anophelinae</taxon>
        <taxon>Anopheles</taxon>
        <taxon>culicifacies species complex</taxon>
    </lineage>
</organism>
<protein>
    <submittedName>
        <fullName evidence="2">Uncharacterized protein</fullName>
    </submittedName>
</protein>
<keyword evidence="1" id="KW-0472">Membrane</keyword>
<dbReference type="EnsemblMetazoa" id="ACUA007288-RA">
    <property type="protein sequence ID" value="ACUA007288-PA"/>
    <property type="gene ID" value="ACUA007288"/>
</dbReference>
<keyword evidence="3" id="KW-1185">Reference proteome</keyword>
<evidence type="ECO:0000313" key="2">
    <source>
        <dbReference type="EnsemblMetazoa" id="ACUA007288-PA"/>
    </source>
</evidence>
<dbReference type="EMBL" id="AXCM01002532">
    <property type="status" value="NOT_ANNOTATED_CDS"/>
    <property type="molecule type" value="Genomic_DNA"/>
</dbReference>
<reference evidence="2" key="2">
    <citation type="submission" date="2020-05" db="UniProtKB">
        <authorList>
            <consortium name="EnsemblMetazoa"/>
        </authorList>
    </citation>
    <scope>IDENTIFICATION</scope>
    <source>
        <strain evidence="2">A-37</strain>
    </source>
</reference>
<dbReference type="Proteomes" id="UP000075883">
    <property type="component" value="Unassembled WGS sequence"/>
</dbReference>
<evidence type="ECO:0000256" key="1">
    <source>
        <dbReference type="SAM" id="Phobius"/>
    </source>
</evidence>
<keyword evidence="1" id="KW-0812">Transmembrane</keyword>
<feature type="transmembrane region" description="Helical" evidence="1">
    <location>
        <begin position="9"/>
        <end position="30"/>
    </location>
</feature>
<dbReference type="AlphaFoldDB" id="A0A182M1Q5"/>
<dbReference type="VEuPathDB" id="VectorBase:ACUA007288"/>
<accession>A0A182M1Q5</accession>
<sequence>METNTDPWLAWMCTGLLGIAPLAGFGGPVAAAIRDLAYAFALFSRCSFVMTMSIIESTPYAPIRSKFLVTFFASSAAVMSGFGYLPALFMSVMKNTPLNCWGVTACEMCCSRSSD</sequence>
<proteinExistence type="predicted"/>
<feature type="transmembrane region" description="Helical" evidence="1">
    <location>
        <begin position="67"/>
        <end position="89"/>
    </location>
</feature>
<evidence type="ECO:0000313" key="3">
    <source>
        <dbReference type="Proteomes" id="UP000075883"/>
    </source>
</evidence>
<name>A0A182M1Q5_9DIPT</name>
<keyword evidence="1" id="KW-1133">Transmembrane helix</keyword>
<feature type="transmembrane region" description="Helical" evidence="1">
    <location>
        <begin position="36"/>
        <end position="55"/>
    </location>
</feature>
<reference evidence="3" key="1">
    <citation type="submission" date="2013-09" db="EMBL/GenBank/DDBJ databases">
        <title>The Genome Sequence of Anopheles culicifacies species A.</title>
        <authorList>
            <consortium name="The Broad Institute Genomics Platform"/>
            <person name="Neafsey D.E."/>
            <person name="Besansky N."/>
            <person name="Howell P."/>
            <person name="Walton C."/>
            <person name="Young S.K."/>
            <person name="Zeng Q."/>
            <person name="Gargeya S."/>
            <person name="Fitzgerald M."/>
            <person name="Haas B."/>
            <person name="Abouelleil A."/>
            <person name="Allen A.W."/>
            <person name="Alvarado L."/>
            <person name="Arachchi H.M."/>
            <person name="Berlin A.M."/>
            <person name="Chapman S.B."/>
            <person name="Gainer-Dewar J."/>
            <person name="Goldberg J."/>
            <person name="Griggs A."/>
            <person name="Gujja S."/>
            <person name="Hansen M."/>
            <person name="Howarth C."/>
            <person name="Imamovic A."/>
            <person name="Ireland A."/>
            <person name="Larimer J."/>
            <person name="McCowan C."/>
            <person name="Murphy C."/>
            <person name="Pearson M."/>
            <person name="Poon T.W."/>
            <person name="Priest M."/>
            <person name="Roberts A."/>
            <person name="Saif S."/>
            <person name="Shea T."/>
            <person name="Sisk P."/>
            <person name="Sykes S."/>
            <person name="Wortman J."/>
            <person name="Nusbaum C."/>
            <person name="Birren B."/>
        </authorList>
    </citation>
    <scope>NUCLEOTIDE SEQUENCE [LARGE SCALE GENOMIC DNA]</scope>
    <source>
        <strain evidence="3">A-37</strain>
    </source>
</reference>